<dbReference type="EMBL" id="RFLV01000001">
    <property type="protein sequence ID" value="TIH09604.1"/>
    <property type="molecule type" value="Genomic_DNA"/>
</dbReference>
<dbReference type="Proteomes" id="UP000307541">
    <property type="component" value="Unassembled WGS sequence"/>
</dbReference>
<feature type="domain" description="SnoaL-like" evidence="1">
    <location>
        <begin position="9"/>
        <end position="110"/>
    </location>
</feature>
<dbReference type="OrthoDB" id="391735at2"/>
<comment type="caution">
    <text evidence="2">The sequence shown here is derived from an EMBL/GenBank/DDBJ whole genome shotgun (WGS) entry which is preliminary data.</text>
</comment>
<dbReference type="SUPFAM" id="SSF54427">
    <property type="entry name" value="NTF2-like"/>
    <property type="match status" value="1"/>
</dbReference>
<sequence>MSHANAELITRFYQAFQQLDAETMASCYADDVHFSDPVFTDLRGAAAGDMWRMLCSKAQDFSLSFDGVTADDHSGRACWVATYTFSQTGNTVINHIEASFRFRDGQIIEHRDHFDLWKWARQALGAKGLLLGWAPFVQNAIRQQAGKGLAAFQKSR</sequence>
<dbReference type="Gene3D" id="3.10.450.50">
    <property type="match status" value="1"/>
</dbReference>
<keyword evidence="3" id="KW-1185">Reference proteome</keyword>
<dbReference type="Pfam" id="PF12680">
    <property type="entry name" value="SnoaL_2"/>
    <property type="match status" value="1"/>
</dbReference>
<evidence type="ECO:0000313" key="3">
    <source>
        <dbReference type="Proteomes" id="UP000307541"/>
    </source>
</evidence>
<reference evidence="2 3" key="1">
    <citation type="submission" date="2018-10" db="EMBL/GenBank/DDBJ databases">
        <title>Pseudomonas leptonychotis sp. nov., isolated from Weddell seals in Antarctica.</title>
        <authorList>
            <person name="Novakova D."/>
            <person name="Svec P."/>
            <person name="Kralova S."/>
            <person name="Kristofova L."/>
            <person name="Zeman M."/>
            <person name="Pantucek R."/>
            <person name="Maslanova I."/>
            <person name="Sedlacek I."/>
        </authorList>
    </citation>
    <scope>NUCLEOTIDE SEQUENCE [LARGE SCALE GENOMIC DNA]</scope>
    <source>
        <strain evidence="2 3">CCM 8849</strain>
    </source>
</reference>
<protein>
    <submittedName>
        <fullName evidence="2">Nuclear transport factor 2 family protein</fullName>
    </submittedName>
</protein>
<proteinExistence type="predicted"/>
<organism evidence="2 3">
    <name type="scientific">Pseudomonas leptonychotis</name>
    <dbReference type="NCBI Taxonomy" id="2448482"/>
    <lineage>
        <taxon>Bacteria</taxon>
        <taxon>Pseudomonadati</taxon>
        <taxon>Pseudomonadota</taxon>
        <taxon>Gammaproteobacteria</taxon>
        <taxon>Pseudomonadales</taxon>
        <taxon>Pseudomonadaceae</taxon>
        <taxon>Pseudomonas</taxon>
    </lineage>
</organism>
<accession>A0A4V4R890</accession>
<dbReference type="InterPro" id="IPR037401">
    <property type="entry name" value="SnoaL-like"/>
</dbReference>
<gene>
    <name evidence="2" type="ORF">D8779_02575</name>
</gene>
<evidence type="ECO:0000313" key="2">
    <source>
        <dbReference type="EMBL" id="TIH09604.1"/>
    </source>
</evidence>
<name>A0A4V4R890_9PSED</name>
<dbReference type="AlphaFoldDB" id="A0A4V4R890"/>
<dbReference type="InterPro" id="IPR032710">
    <property type="entry name" value="NTF2-like_dom_sf"/>
</dbReference>
<evidence type="ECO:0000259" key="1">
    <source>
        <dbReference type="Pfam" id="PF12680"/>
    </source>
</evidence>
<dbReference type="RefSeq" id="WP_136662902.1">
    <property type="nucleotide sequence ID" value="NZ_RFLV01000001.1"/>
</dbReference>